<evidence type="ECO:0000256" key="1">
    <source>
        <dbReference type="SAM" id="MobiDB-lite"/>
    </source>
</evidence>
<organism evidence="3 4">
    <name type="scientific">Quercus lobata</name>
    <name type="common">Valley oak</name>
    <dbReference type="NCBI Taxonomy" id="97700"/>
    <lineage>
        <taxon>Eukaryota</taxon>
        <taxon>Viridiplantae</taxon>
        <taxon>Streptophyta</taxon>
        <taxon>Embryophyta</taxon>
        <taxon>Tracheophyta</taxon>
        <taxon>Spermatophyta</taxon>
        <taxon>Magnoliopsida</taxon>
        <taxon>eudicotyledons</taxon>
        <taxon>Gunneridae</taxon>
        <taxon>Pentapetalae</taxon>
        <taxon>rosids</taxon>
        <taxon>fabids</taxon>
        <taxon>Fagales</taxon>
        <taxon>Fagaceae</taxon>
        <taxon>Quercus</taxon>
    </lineage>
</organism>
<dbReference type="InterPro" id="IPR025558">
    <property type="entry name" value="DUF4283"/>
</dbReference>
<feature type="region of interest" description="Disordered" evidence="1">
    <location>
        <begin position="155"/>
        <end position="182"/>
    </location>
</feature>
<evidence type="ECO:0000259" key="2">
    <source>
        <dbReference type="Pfam" id="PF14111"/>
    </source>
</evidence>
<name>A0A7N2LQ23_QUELO</name>
<evidence type="ECO:0000313" key="4">
    <source>
        <dbReference type="Proteomes" id="UP000594261"/>
    </source>
</evidence>
<dbReference type="EMBL" id="LRBV02000005">
    <property type="status" value="NOT_ANNOTATED_CDS"/>
    <property type="molecule type" value="Genomic_DNA"/>
</dbReference>
<reference evidence="3 4" key="1">
    <citation type="journal article" date="2016" name="G3 (Bethesda)">
        <title>First Draft Assembly and Annotation of the Genome of a California Endemic Oak Quercus lobata Nee (Fagaceae).</title>
        <authorList>
            <person name="Sork V.L."/>
            <person name="Fitz-Gibbon S.T."/>
            <person name="Puiu D."/>
            <person name="Crepeau M."/>
            <person name="Gugger P.F."/>
            <person name="Sherman R."/>
            <person name="Stevens K."/>
            <person name="Langley C.H."/>
            <person name="Pellegrini M."/>
            <person name="Salzberg S.L."/>
        </authorList>
    </citation>
    <scope>NUCLEOTIDE SEQUENCE [LARGE SCALE GENOMIC DNA]</scope>
    <source>
        <strain evidence="3 4">cv. SW786</strain>
    </source>
</reference>
<dbReference type="Pfam" id="PF14111">
    <property type="entry name" value="DUF4283"/>
    <property type="match status" value="1"/>
</dbReference>
<sequence>MNLTMLLQAARNNVLLAVPALLYAINNYLKFTMQISEIEDNLFLVEFGDSRDKKKIMEMRPWSYEMQLILLHDFEGELVPKDITMKWSPFWGKYPRVQVQVDPLEKLIRGKRVSIEEDGGRMGEWVMTERGLCNMVHGCEGNQEDDMGMIVVLGKEKGGQRKERKRPLKEERLQGRQKGGKM</sequence>
<accession>A0A7N2LQ23</accession>
<dbReference type="InParanoid" id="A0A7N2LQ23"/>
<dbReference type="Proteomes" id="UP000594261">
    <property type="component" value="Chromosome 5"/>
</dbReference>
<dbReference type="EnsemblPlants" id="QL05p059688:mrna">
    <property type="protein sequence ID" value="QL05p059688:mrna"/>
    <property type="gene ID" value="QL05p059688"/>
</dbReference>
<dbReference type="Gramene" id="QL05p059688:mrna">
    <property type="protein sequence ID" value="QL05p059688:mrna"/>
    <property type="gene ID" value="QL05p059688"/>
</dbReference>
<dbReference type="AlphaFoldDB" id="A0A7N2LQ23"/>
<evidence type="ECO:0000313" key="3">
    <source>
        <dbReference type="EnsemblPlants" id="QL05p059688:mrna"/>
    </source>
</evidence>
<proteinExistence type="predicted"/>
<reference evidence="3" key="2">
    <citation type="submission" date="2021-01" db="UniProtKB">
        <authorList>
            <consortium name="EnsemblPlants"/>
        </authorList>
    </citation>
    <scope>IDENTIFICATION</scope>
</reference>
<protein>
    <recommendedName>
        <fullName evidence="2">DUF4283 domain-containing protein</fullName>
    </recommendedName>
</protein>
<keyword evidence="4" id="KW-1185">Reference proteome</keyword>
<feature type="domain" description="DUF4283" evidence="2">
    <location>
        <begin position="30"/>
        <end position="75"/>
    </location>
</feature>